<reference evidence="2 3" key="1">
    <citation type="submission" date="2024-04" db="EMBL/GenBank/DDBJ databases">
        <authorList>
            <person name="Waldvogel A.-M."/>
            <person name="Schoenle A."/>
        </authorList>
    </citation>
    <scope>NUCLEOTIDE SEQUENCE [LARGE SCALE GENOMIC DNA]</scope>
</reference>
<dbReference type="AlphaFoldDB" id="A0AAV2J563"/>
<dbReference type="Proteomes" id="UP001497482">
    <property type="component" value="Chromosome 11"/>
</dbReference>
<gene>
    <name evidence="2" type="ORF">KC01_LOCUS4685</name>
</gene>
<feature type="compositionally biased region" description="Gly residues" evidence="1">
    <location>
        <begin position="63"/>
        <end position="73"/>
    </location>
</feature>
<feature type="region of interest" description="Disordered" evidence="1">
    <location>
        <begin position="63"/>
        <end position="96"/>
    </location>
</feature>
<sequence length="119" mass="12814">MPANGSAEESMCCQQEAIRYTAYRQVVRRAYAFWAEHIRKPYSKSCWSHWWGEWAIRGGGGDGIGGGLGVPEGGGERGEGGGGGEGGESYSPGRPIEYQAEGYRTNLQQLAAPLESQLS</sequence>
<accession>A0AAV2J563</accession>
<name>A0AAV2J563_KNICA</name>
<evidence type="ECO:0000313" key="3">
    <source>
        <dbReference type="Proteomes" id="UP001497482"/>
    </source>
</evidence>
<evidence type="ECO:0000313" key="2">
    <source>
        <dbReference type="EMBL" id="CAL1572668.1"/>
    </source>
</evidence>
<organism evidence="2 3">
    <name type="scientific">Knipowitschia caucasica</name>
    <name type="common">Caucasian dwarf goby</name>
    <name type="synonym">Pomatoschistus caucasicus</name>
    <dbReference type="NCBI Taxonomy" id="637954"/>
    <lineage>
        <taxon>Eukaryota</taxon>
        <taxon>Metazoa</taxon>
        <taxon>Chordata</taxon>
        <taxon>Craniata</taxon>
        <taxon>Vertebrata</taxon>
        <taxon>Euteleostomi</taxon>
        <taxon>Actinopterygii</taxon>
        <taxon>Neopterygii</taxon>
        <taxon>Teleostei</taxon>
        <taxon>Neoteleostei</taxon>
        <taxon>Acanthomorphata</taxon>
        <taxon>Gobiaria</taxon>
        <taxon>Gobiiformes</taxon>
        <taxon>Gobioidei</taxon>
        <taxon>Gobiidae</taxon>
        <taxon>Gobiinae</taxon>
        <taxon>Knipowitschia</taxon>
    </lineage>
</organism>
<dbReference type="EMBL" id="OZ035833">
    <property type="protein sequence ID" value="CAL1572668.1"/>
    <property type="molecule type" value="Genomic_DNA"/>
</dbReference>
<evidence type="ECO:0000256" key="1">
    <source>
        <dbReference type="SAM" id="MobiDB-lite"/>
    </source>
</evidence>
<proteinExistence type="predicted"/>
<keyword evidence="3" id="KW-1185">Reference proteome</keyword>
<protein>
    <submittedName>
        <fullName evidence="2">Uncharacterized protein</fullName>
    </submittedName>
</protein>